<organism evidence="2 3">
    <name type="scientific">Paenibacillus ginsengarvi</name>
    <dbReference type="NCBI Taxonomy" id="400777"/>
    <lineage>
        <taxon>Bacteria</taxon>
        <taxon>Bacillati</taxon>
        <taxon>Bacillota</taxon>
        <taxon>Bacilli</taxon>
        <taxon>Bacillales</taxon>
        <taxon>Paenibacillaceae</taxon>
        <taxon>Paenibacillus</taxon>
    </lineage>
</organism>
<evidence type="ECO:0000313" key="3">
    <source>
        <dbReference type="Proteomes" id="UP000282311"/>
    </source>
</evidence>
<feature type="domain" description="SLH" evidence="1">
    <location>
        <begin position="1153"/>
        <end position="1216"/>
    </location>
</feature>
<protein>
    <submittedName>
        <fullName evidence="2">S-layer homology domain-containing protein</fullName>
    </submittedName>
</protein>
<sequence length="1344" mass="140599">MRKTIVSVILFMLVFQTLSLAIRTSEVHAAPGDSPADPIIIMNAQQLSDIRNGLSKHYKLGRDIDLSGYDFDGAGPDNGGWMPIGTSSSPFKGTLDGKGYAIRNMTIDRPLIQVGLFGVIGANAQLKNIRLLDINVTGRGEPRISAPGGALVGNLLSGSKILDSIATGRISMSGSDAAAGGLAGVNVGTIENSYALVHVSGASWRHGGLVGTNAGTIRNSYAAGNVIGDEEVGGLVGYHNSGSIENSYAAGHVTGSSRVGGLVGRNDTGNTFPGSYWNTETSGQSTSAAGTGVTTERMKDTSIFAGWNTSIWGFRDGDRYPYLLAFKPGLAVDPLAVTLYNLSPGQNQLSVTGTVYGDSIGEQLTVDYTIRDSLNATVTTVTYSVYAGSRTQSIDRMIPLTGLGSGTYTLHITVKDTYNPAVAAPQLAFTVDATRPTVNLSGPAGSTVNAPFPITVNFSKAVTGFDSSDIVIGNGTVSNFIAVSASNYTATVTPTTSDQAVTVNVAADAATDAAANGNTESNTLNFMYDITKPTVTLSSTAGSTVNVAFPITVTFSEDVSGFDASDIFVDNGTISNFIAISAFNYTATVTPTTSGQAVTVHVAADAATDVAANGNTASNTLSFMYDSTKPTVILSSTAGATVNAAFPITVTFSEAVTGFNANDIFVDNGTVSNFIAVSAFNYTATITPSTSGQAVTVNVAADAATDAAANGNTKSNTLSFMYDSTKPTVAFVGFTANQIFTVSPASIAVSVSEPVFWVADGKPLTSSDAPSLFIMEKDDLPFSSYTASYDEISRTYTLTFNAPLLDGIYKVKVAGDIVENAYRNTLDEASASFTVAVPAVRNITITPATLASSGGSTIATVTGSNLIGQSVKIYMDGTEAASAAITSATSAKATIAIPPNTDTSPKTYTLTVYLNGAEVAGKSTTVTVNGESGGYSGYDSEPVVGGPAIDLNGTMLDPGKIDTSKPSVTLEATPKDGVAFASIPASILTSLEGKNATFFIEIKTPYGSYQVPVNLASLIPGLQDLLAANNLKAEDISFKVTLADKTGDKDIVAAFDSGLPNGKVLGAIVDFNIEIIIMKSGQTIGSAEKFSKALTRVIPMPKNVNSLPEQWGAFRFNETTGTFEFVAAKKVQIDDVWYVMIRSYSNSVYVVAENTVSFSDVQNHWSGSFVRLAAAKGLVDGVDDRLYDPDRTVTRAEFTAMLIRALGRGKPTIGTAPYHDVKSGTWYFDAVAKAKELGLLNFVKDNSFKPDQPLTREEMANMLTAVISLEKLPFPMEMASLNGYNDIGNINKAYLEDVRTMVALQIMTGTGEDTFNPKGETTRAQAAVVLIRTLQALGLINGVK</sequence>
<dbReference type="InterPro" id="IPR044048">
    <property type="entry name" value="Big_12"/>
</dbReference>
<dbReference type="Pfam" id="PF00395">
    <property type="entry name" value="SLH"/>
    <property type="match status" value="3"/>
</dbReference>
<dbReference type="PANTHER" id="PTHR34677:SF3">
    <property type="entry name" value="BACTERIAL IG-LIKE DOMAIN-CONTAINING PROTEIN"/>
    <property type="match status" value="1"/>
</dbReference>
<dbReference type="Proteomes" id="UP000282311">
    <property type="component" value="Unassembled WGS sequence"/>
</dbReference>
<dbReference type="OrthoDB" id="27389at2"/>
<dbReference type="Pfam" id="PF19078">
    <property type="entry name" value="Big_12"/>
    <property type="match status" value="3"/>
</dbReference>
<comment type="caution">
    <text evidence="2">The sequence shown here is derived from an EMBL/GenBank/DDBJ whole genome shotgun (WGS) entry which is preliminary data.</text>
</comment>
<reference evidence="2 3" key="1">
    <citation type="journal article" date="2007" name="Int. J. Syst. Evol. Microbiol.">
        <title>Paenibacillus ginsengarvi sp. nov., isolated from soil from ginseng cultivation.</title>
        <authorList>
            <person name="Yoon M.H."/>
            <person name="Ten L.N."/>
            <person name="Im W.T."/>
        </authorList>
    </citation>
    <scope>NUCLEOTIDE SEQUENCE [LARGE SCALE GENOMIC DNA]</scope>
    <source>
        <strain evidence="2 3">KCTC 13059</strain>
    </source>
</reference>
<keyword evidence="3" id="KW-1185">Reference proteome</keyword>
<dbReference type="PROSITE" id="PS51272">
    <property type="entry name" value="SLH"/>
    <property type="match status" value="3"/>
</dbReference>
<dbReference type="Gene3D" id="2.160.20.110">
    <property type="match status" value="1"/>
</dbReference>
<evidence type="ECO:0000313" key="2">
    <source>
        <dbReference type="EMBL" id="RKN70542.1"/>
    </source>
</evidence>
<evidence type="ECO:0000259" key="1">
    <source>
        <dbReference type="PROSITE" id="PS51272"/>
    </source>
</evidence>
<accession>A0A3B0BCY3</accession>
<feature type="domain" description="SLH" evidence="1">
    <location>
        <begin position="1217"/>
        <end position="1277"/>
    </location>
</feature>
<proteinExistence type="predicted"/>
<dbReference type="InterPro" id="IPR001119">
    <property type="entry name" value="SLH_dom"/>
</dbReference>
<gene>
    <name evidence="2" type="ORF">D7M11_30175</name>
</gene>
<name>A0A3B0BCY3_9BACL</name>
<dbReference type="RefSeq" id="WP_120750999.1">
    <property type="nucleotide sequence ID" value="NZ_RBAH01000031.1"/>
</dbReference>
<dbReference type="PANTHER" id="PTHR34677">
    <property type="match status" value="1"/>
</dbReference>
<feature type="domain" description="SLH" evidence="1">
    <location>
        <begin position="1281"/>
        <end position="1344"/>
    </location>
</feature>
<dbReference type="EMBL" id="RBAH01000031">
    <property type="protein sequence ID" value="RKN70542.1"/>
    <property type="molecule type" value="Genomic_DNA"/>
</dbReference>
<dbReference type="Pfam" id="PF07581">
    <property type="entry name" value="Glug"/>
    <property type="match status" value="1"/>
</dbReference>
<dbReference type="InterPro" id="IPR011493">
    <property type="entry name" value="GLUG"/>
</dbReference>